<accession>A0A0E0DSN1</accession>
<dbReference type="EnsemblPlants" id="OMERI05G17120.1">
    <property type="protein sequence ID" value="OMERI05G17120.1"/>
    <property type="gene ID" value="OMERI05G17120"/>
</dbReference>
<feature type="region of interest" description="Disordered" evidence="1">
    <location>
        <begin position="64"/>
        <end position="86"/>
    </location>
</feature>
<feature type="region of interest" description="Disordered" evidence="1">
    <location>
        <begin position="1"/>
        <end position="47"/>
    </location>
</feature>
<dbReference type="AlphaFoldDB" id="A0A0E0DSN1"/>
<organism evidence="2">
    <name type="scientific">Oryza meridionalis</name>
    <dbReference type="NCBI Taxonomy" id="40149"/>
    <lineage>
        <taxon>Eukaryota</taxon>
        <taxon>Viridiplantae</taxon>
        <taxon>Streptophyta</taxon>
        <taxon>Embryophyta</taxon>
        <taxon>Tracheophyta</taxon>
        <taxon>Spermatophyta</taxon>
        <taxon>Magnoliopsida</taxon>
        <taxon>Liliopsida</taxon>
        <taxon>Poales</taxon>
        <taxon>Poaceae</taxon>
        <taxon>BOP clade</taxon>
        <taxon>Oryzoideae</taxon>
        <taxon>Oryzeae</taxon>
        <taxon>Oryzinae</taxon>
        <taxon>Oryza</taxon>
    </lineage>
</organism>
<protein>
    <submittedName>
        <fullName evidence="2">Uncharacterized protein</fullName>
    </submittedName>
</protein>
<keyword evidence="3" id="KW-1185">Reference proteome</keyword>
<name>A0A0E0DSN1_9ORYZ</name>
<proteinExistence type="predicted"/>
<reference evidence="2" key="2">
    <citation type="submission" date="2018-05" db="EMBL/GenBank/DDBJ databases">
        <title>OmerRS3 (Oryza meridionalis Reference Sequence Version 3).</title>
        <authorList>
            <person name="Zhang J."/>
            <person name="Kudrna D."/>
            <person name="Lee S."/>
            <person name="Talag J."/>
            <person name="Welchert J."/>
            <person name="Wing R.A."/>
        </authorList>
    </citation>
    <scope>NUCLEOTIDE SEQUENCE [LARGE SCALE GENOMIC DNA]</scope>
    <source>
        <strain evidence="2">cv. OR44</strain>
    </source>
</reference>
<evidence type="ECO:0000313" key="3">
    <source>
        <dbReference type="Proteomes" id="UP000008021"/>
    </source>
</evidence>
<dbReference type="Proteomes" id="UP000008021">
    <property type="component" value="Chromosome 5"/>
</dbReference>
<reference evidence="2" key="1">
    <citation type="submission" date="2015-04" db="UniProtKB">
        <authorList>
            <consortium name="EnsemblPlants"/>
        </authorList>
    </citation>
    <scope>IDENTIFICATION</scope>
</reference>
<feature type="compositionally biased region" description="Basic and acidic residues" evidence="1">
    <location>
        <begin position="15"/>
        <end position="37"/>
    </location>
</feature>
<evidence type="ECO:0000313" key="2">
    <source>
        <dbReference type="EnsemblPlants" id="OMERI05G17120.1"/>
    </source>
</evidence>
<sequence>MDESGQFARIWPPERAGESSERSRHPRGERERERELAGDGDADACPAVTTTTCCCWCERRAPHRQEEGAAASAGVGDERGGDDDADACPATTTTTTCCGRGQLKRQIARTLSNLMVPGGGKQIAAGSEEGQAAAKAHGCFRLR</sequence>
<dbReference type="Gramene" id="OMERI05G17120.1">
    <property type="protein sequence ID" value="OMERI05G17120.1"/>
    <property type="gene ID" value="OMERI05G17120"/>
</dbReference>
<evidence type="ECO:0000256" key="1">
    <source>
        <dbReference type="SAM" id="MobiDB-lite"/>
    </source>
</evidence>
<dbReference type="HOGENOM" id="CLU_1809281_0_0_1"/>